<dbReference type="Proteomes" id="UP001372834">
    <property type="component" value="Unassembled WGS sequence"/>
</dbReference>
<keyword evidence="2" id="KW-0597">Phosphoprotein</keyword>
<dbReference type="InterPro" id="IPR007998">
    <property type="entry name" value="DUF719"/>
</dbReference>
<evidence type="ECO:0000256" key="1">
    <source>
        <dbReference type="ARBA" id="ARBA00006903"/>
    </source>
</evidence>
<evidence type="ECO:0000256" key="2">
    <source>
        <dbReference type="ARBA" id="ARBA00022553"/>
    </source>
</evidence>
<organism evidence="3 4">
    <name type="scientific">Polyplax serrata</name>
    <name type="common">Common mouse louse</name>
    <dbReference type="NCBI Taxonomy" id="468196"/>
    <lineage>
        <taxon>Eukaryota</taxon>
        <taxon>Metazoa</taxon>
        <taxon>Ecdysozoa</taxon>
        <taxon>Arthropoda</taxon>
        <taxon>Hexapoda</taxon>
        <taxon>Insecta</taxon>
        <taxon>Pterygota</taxon>
        <taxon>Neoptera</taxon>
        <taxon>Paraneoptera</taxon>
        <taxon>Psocodea</taxon>
        <taxon>Troctomorpha</taxon>
        <taxon>Phthiraptera</taxon>
        <taxon>Anoplura</taxon>
        <taxon>Polyplacidae</taxon>
        <taxon>Polyplax</taxon>
    </lineage>
</organism>
<proteinExistence type="inferred from homology"/>
<dbReference type="PANTHER" id="PTHR12842">
    <property type="entry name" value="FI01459P"/>
    <property type="match status" value="1"/>
</dbReference>
<sequence length="202" mass="22749">MLSEQCKLKLEQIRSSMSASEQEDLDGVLEEVQQLCTLDDYDLHFGEESSDFKKSLTKAVEPLKEEISIQRIIEIQEDIDHWLQSISEPSSPIVLQKLVSTFAHITSAIIHQFHKGGELLSVKVCRKTVEEIDALSEMTHVLVTEMGNISSNFTILSKNLYKGTDNLNILINKIDITMNQSTMYIKKAFNLLIPVLQLGAAV</sequence>
<evidence type="ECO:0000313" key="4">
    <source>
        <dbReference type="Proteomes" id="UP001372834"/>
    </source>
</evidence>
<dbReference type="EMBL" id="JAWJWE010000037">
    <property type="protein sequence ID" value="KAK6626235.1"/>
    <property type="molecule type" value="Genomic_DNA"/>
</dbReference>
<comment type="similarity">
    <text evidence="1">Belongs to the FAM114 family.</text>
</comment>
<reference evidence="3 4" key="1">
    <citation type="submission" date="2023-10" db="EMBL/GenBank/DDBJ databases">
        <title>Genomes of two closely related lineages of the louse Polyplax serrata with different host specificities.</title>
        <authorList>
            <person name="Martinu J."/>
            <person name="Tarabai H."/>
            <person name="Stefka J."/>
            <person name="Hypsa V."/>
        </authorList>
    </citation>
    <scope>NUCLEOTIDE SEQUENCE [LARGE SCALE GENOMIC DNA]</scope>
    <source>
        <strain evidence="3">HR10_N</strain>
    </source>
</reference>
<dbReference type="AlphaFoldDB" id="A0AAN8PLL0"/>
<protein>
    <submittedName>
        <fullName evidence="3">Uncharacterized protein</fullName>
    </submittedName>
</protein>
<evidence type="ECO:0000313" key="3">
    <source>
        <dbReference type="EMBL" id="KAK6626235.1"/>
    </source>
</evidence>
<dbReference type="PANTHER" id="PTHR12842:SF6">
    <property type="entry name" value="FI01459P"/>
    <property type="match status" value="1"/>
</dbReference>
<accession>A0AAN8PLL0</accession>
<comment type="caution">
    <text evidence="3">The sequence shown here is derived from an EMBL/GenBank/DDBJ whole genome shotgun (WGS) entry which is preliminary data.</text>
</comment>
<gene>
    <name evidence="3" type="ORF">RUM43_006542</name>
</gene>
<name>A0AAN8PLL0_POLSC</name>